<evidence type="ECO:0000256" key="3">
    <source>
        <dbReference type="ARBA" id="ARBA00023242"/>
    </source>
</evidence>
<dbReference type="SUPFAM" id="SSF54928">
    <property type="entry name" value="RNA-binding domain, RBD"/>
    <property type="match status" value="1"/>
</dbReference>
<dbReference type="PANTHER" id="PTHR13798">
    <property type="entry name" value="RNA BINDING MOTIF RBM PROTEIN -RELATED"/>
    <property type="match status" value="1"/>
</dbReference>
<dbReference type="GO" id="GO:0005654">
    <property type="term" value="C:nucleoplasm"/>
    <property type="evidence" value="ECO:0007669"/>
    <property type="project" value="UniProtKB-SubCell"/>
</dbReference>
<dbReference type="Pfam" id="PF00076">
    <property type="entry name" value="RRM_1"/>
    <property type="match status" value="1"/>
</dbReference>
<protein>
    <submittedName>
        <fullName evidence="5">RNA recognition motif-containing protein, putative</fullName>
    </submittedName>
</protein>
<keyword evidence="3" id="KW-0539">Nucleus</keyword>
<dbReference type="Gene3D" id="3.30.70.330">
    <property type="match status" value="1"/>
</dbReference>
<evidence type="ECO:0000313" key="5">
    <source>
        <dbReference type="EMBL" id="EOY17156.1"/>
    </source>
</evidence>
<dbReference type="Gramene" id="EOY17156">
    <property type="protein sequence ID" value="EOY17156"/>
    <property type="gene ID" value="TCM_036321"/>
</dbReference>
<dbReference type="Proteomes" id="UP000026915">
    <property type="component" value="Chromosome 8"/>
</dbReference>
<accession>A0A061FJE5</accession>
<proteinExistence type="predicted"/>
<dbReference type="InterPro" id="IPR012677">
    <property type="entry name" value="Nucleotide-bd_a/b_plait_sf"/>
</dbReference>
<name>A0A061FJE5_THECC</name>
<evidence type="ECO:0000256" key="2">
    <source>
        <dbReference type="ARBA" id="ARBA00022884"/>
    </source>
</evidence>
<dbReference type="InParanoid" id="A0A061FJE5"/>
<evidence type="ECO:0000259" key="4">
    <source>
        <dbReference type="Pfam" id="PF00076"/>
    </source>
</evidence>
<dbReference type="InterPro" id="IPR052285">
    <property type="entry name" value="NEXT_complex_subunit"/>
</dbReference>
<keyword evidence="2" id="KW-0694">RNA-binding</keyword>
<dbReference type="PANTHER" id="PTHR13798:SF11">
    <property type="entry name" value="RNA-BINDING PROTEIN 7-RELATED"/>
    <property type="match status" value="1"/>
</dbReference>
<sequence length="147" mass="16881">MVDLYIRQDKKTDKPKGFAFVEYDIEEIAEYAISGQDKASQNHPNAAMPTSNSSHKLRHYPGTLNHMEISQQPMRLSTPCRIPDNPLHYSQVLPPPGVSHHSNEYGSHFNGTNYEYSRRFFGATLDSIGHLRSRRYDTSDLVSFPYY</sequence>
<dbReference type="STRING" id="3641.A0A061FJE5"/>
<evidence type="ECO:0000313" key="6">
    <source>
        <dbReference type="Proteomes" id="UP000026915"/>
    </source>
</evidence>
<dbReference type="InterPro" id="IPR035979">
    <property type="entry name" value="RBD_domain_sf"/>
</dbReference>
<evidence type="ECO:0000256" key="1">
    <source>
        <dbReference type="ARBA" id="ARBA00004642"/>
    </source>
</evidence>
<keyword evidence="6" id="KW-1185">Reference proteome</keyword>
<dbReference type="InterPro" id="IPR000504">
    <property type="entry name" value="RRM_dom"/>
</dbReference>
<gene>
    <name evidence="5" type="ORF">TCM_036321</name>
</gene>
<dbReference type="FunCoup" id="A0A061FJE5">
    <property type="interactions" value="1025"/>
</dbReference>
<dbReference type="AlphaFoldDB" id="A0A061FJE5"/>
<organism evidence="5 6">
    <name type="scientific">Theobroma cacao</name>
    <name type="common">Cacao</name>
    <name type="synonym">Cocoa</name>
    <dbReference type="NCBI Taxonomy" id="3641"/>
    <lineage>
        <taxon>Eukaryota</taxon>
        <taxon>Viridiplantae</taxon>
        <taxon>Streptophyta</taxon>
        <taxon>Embryophyta</taxon>
        <taxon>Tracheophyta</taxon>
        <taxon>Spermatophyta</taxon>
        <taxon>Magnoliopsida</taxon>
        <taxon>eudicotyledons</taxon>
        <taxon>Gunneridae</taxon>
        <taxon>Pentapetalae</taxon>
        <taxon>rosids</taxon>
        <taxon>malvids</taxon>
        <taxon>Malvales</taxon>
        <taxon>Malvaceae</taxon>
        <taxon>Byttnerioideae</taxon>
        <taxon>Theobroma</taxon>
    </lineage>
</organism>
<comment type="subcellular location">
    <subcellularLocation>
        <location evidence="1">Nucleus</location>
        <location evidence="1">Nucleoplasm</location>
    </subcellularLocation>
</comment>
<dbReference type="eggNOG" id="KOG0131">
    <property type="taxonomic scope" value="Eukaryota"/>
</dbReference>
<reference evidence="5 6" key="1">
    <citation type="journal article" date="2013" name="Genome Biol.">
        <title>The genome sequence of the most widely cultivated cacao type and its use to identify candidate genes regulating pod color.</title>
        <authorList>
            <person name="Motamayor J.C."/>
            <person name="Mockaitis K."/>
            <person name="Schmutz J."/>
            <person name="Haiminen N."/>
            <person name="Iii D.L."/>
            <person name="Cornejo O."/>
            <person name="Findley S.D."/>
            <person name="Zheng P."/>
            <person name="Utro F."/>
            <person name="Royaert S."/>
            <person name="Saski C."/>
            <person name="Jenkins J."/>
            <person name="Podicheti R."/>
            <person name="Zhao M."/>
            <person name="Scheffler B.E."/>
            <person name="Stack J.C."/>
            <person name="Feltus F.A."/>
            <person name="Mustiga G.M."/>
            <person name="Amores F."/>
            <person name="Phillips W."/>
            <person name="Marelli J.P."/>
            <person name="May G.D."/>
            <person name="Shapiro H."/>
            <person name="Ma J."/>
            <person name="Bustamante C.D."/>
            <person name="Schnell R.J."/>
            <person name="Main D."/>
            <person name="Gilbert D."/>
            <person name="Parida L."/>
            <person name="Kuhn D.N."/>
        </authorList>
    </citation>
    <scope>NUCLEOTIDE SEQUENCE [LARGE SCALE GENOMIC DNA]</scope>
    <source>
        <strain evidence="6">cv. Matina 1-6</strain>
    </source>
</reference>
<dbReference type="OMA" id="MPLDYTQ"/>
<dbReference type="EMBL" id="CM001886">
    <property type="protein sequence ID" value="EOY17156.1"/>
    <property type="molecule type" value="Genomic_DNA"/>
</dbReference>
<feature type="domain" description="RRM" evidence="4">
    <location>
        <begin position="3"/>
        <end position="35"/>
    </location>
</feature>
<dbReference type="HOGENOM" id="CLU_090229_0_0_1"/>
<dbReference type="GO" id="GO:0003723">
    <property type="term" value="F:RNA binding"/>
    <property type="evidence" value="ECO:0007669"/>
    <property type="project" value="UniProtKB-KW"/>
</dbReference>